<reference evidence="1 2" key="1">
    <citation type="submission" date="2013-12" db="EMBL/GenBank/DDBJ databases">
        <authorList>
            <person name="Madinger N."/>
            <person name="Lenaerts A."/>
            <person name="Ordway D."/>
            <person name="DeGroote M.A."/>
            <person name="Parker T."/>
            <person name="Sizemore C."/>
            <person name="Tallon L.J."/>
            <person name="Sadzewicz L.K."/>
            <person name="Sengamalay N."/>
            <person name="Fraser C.M."/>
            <person name="Hine E."/>
            <person name="Shefchek K.A."/>
            <person name="Das S.P."/>
            <person name="Tettelin H."/>
        </authorList>
    </citation>
    <scope>NUCLEOTIDE SEQUENCE [LARGE SCALE GENOMIC DNA]</scope>
    <source>
        <strain evidence="1 2">21</strain>
    </source>
</reference>
<proteinExistence type="predicted"/>
<organism evidence="1 2">
    <name type="scientific">Mycobacteroides abscessus 21</name>
    <dbReference type="NCBI Taxonomy" id="1299324"/>
    <lineage>
        <taxon>Bacteria</taxon>
        <taxon>Bacillati</taxon>
        <taxon>Actinomycetota</taxon>
        <taxon>Actinomycetes</taxon>
        <taxon>Mycobacteriales</taxon>
        <taxon>Mycobacteriaceae</taxon>
        <taxon>Mycobacteroides</taxon>
        <taxon>Mycobacteroides abscessus</taxon>
    </lineage>
</organism>
<name>A0A829Q5N8_9MYCO</name>
<dbReference type="AlphaFoldDB" id="A0A829Q5N8"/>
<dbReference type="EMBL" id="JAOF01000001">
    <property type="protein sequence ID" value="EUA47931.1"/>
    <property type="molecule type" value="Genomic_DNA"/>
</dbReference>
<evidence type="ECO:0000313" key="1">
    <source>
        <dbReference type="EMBL" id="EUA47931.1"/>
    </source>
</evidence>
<sequence length="37" mass="4269">MTEMVVLPEDAEIIGALRGALIKLLPRKTWHRWILTP</sequence>
<accession>A0A829Q5N8</accession>
<evidence type="ECO:0000313" key="2">
    <source>
        <dbReference type="Proteomes" id="UP000020103"/>
    </source>
</evidence>
<dbReference type="Proteomes" id="UP000020103">
    <property type="component" value="Unassembled WGS sequence"/>
</dbReference>
<gene>
    <name evidence="1" type="ORF">I543_5013</name>
</gene>
<comment type="caution">
    <text evidence="1">The sequence shown here is derived from an EMBL/GenBank/DDBJ whole genome shotgun (WGS) entry which is preliminary data.</text>
</comment>
<protein>
    <submittedName>
        <fullName evidence="1">Uncharacterized protein</fullName>
    </submittedName>
</protein>